<accession>A0ABQ4XNQ2</accession>
<organism evidence="2 3">
    <name type="scientific">Tanacetum coccineum</name>
    <dbReference type="NCBI Taxonomy" id="301880"/>
    <lineage>
        <taxon>Eukaryota</taxon>
        <taxon>Viridiplantae</taxon>
        <taxon>Streptophyta</taxon>
        <taxon>Embryophyta</taxon>
        <taxon>Tracheophyta</taxon>
        <taxon>Spermatophyta</taxon>
        <taxon>Magnoliopsida</taxon>
        <taxon>eudicotyledons</taxon>
        <taxon>Gunneridae</taxon>
        <taxon>Pentapetalae</taxon>
        <taxon>asterids</taxon>
        <taxon>campanulids</taxon>
        <taxon>Asterales</taxon>
        <taxon>Asteraceae</taxon>
        <taxon>Asteroideae</taxon>
        <taxon>Anthemideae</taxon>
        <taxon>Anthemidinae</taxon>
        <taxon>Tanacetum</taxon>
    </lineage>
</organism>
<comment type="caution">
    <text evidence="2">The sequence shown here is derived from an EMBL/GenBank/DDBJ whole genome shotgun (WGS) entry which is preliminary data.</text>
</comment>
<keyword evidence="3" id="KW-1185">Reference proteome</keyword>
<feature type="compositionally biased region" description="Basic and acidic residues" evidence="1">
    <location>
        <begin position="759"/>
        <end position="768"/>
    </location>
</feature>
<protein>
    <submittedName>
        <fullName evidence="2">Uncharacterized protein</fullName>
    </submittedName>
</protein>
<proteinExistence type="predicted"/>
<reference evidence="2" key="2">
    <citation type="submission" date="2022-01" db="EMBL/GenBank/DDBJ databases">
        <authorList>
            <person name="Yamashiro T."/>
            <person name="Shiraishi A."/>
            <person name="Satake H."/>
            <person name="Nakayama K."/>
        </authorList>
    </citation>
    <scope>NUCLEOTIDE SEQUENCE</scope>
</reference>
<evidence type="ECO:0000256" key="1">
    <source>
        <dbReference type="SAM" id="MobiDB-lite"/>
    </source>
</evidence>
<feature type="region of interest" description="Disordered" evidence="1">
    <location>
        <begin position="702"/>
        <end position="768"/>
    </location>
</feature>
<gene>
    <name evidence="2" type="ORF">Tco_0681045</name>
</gene>
<feature type="compositionally biased region" description="Low complexity" evidence="1">
    <location>
        <begin position="540"/>
        <end position="560"/>
    </location>
</feature>
<evidence type="ECO:0000313" key="3">
    <source>
        <dbReference type="Proteomes" id="UP001151760"/>
    </source>
</evidence>
<dbReference type="Proteomes" id="UP001151760">
    <property type="component" value="Unassembled WGS sequence"/>
</dbReference>
<feature type="region of interest" description="Disordered" evidence="1">
    <location>
        <begin position="504"/>
        <end position="560"/>
    </location>
</feature>
<feature type="compositionally biased region" description="Basic and acidic residues" evidence="1">
    <location>
        <begin position="716"/>
        <end position="749"/>
    </location>
</feature>
<name>A0ABQ4XNQ2_9ASTR</name>
<reference evidence="2" key="1">
    <citation type="journal article" date="2022" name="Int. J. Mol. Sci.">
        <title>Draft Genome of Tanacetum Coccineum: Genomic Comparison of Closely Related Tanacetum-Family Plants.</title>
        <authorList>
            <person name="Yamashiro T."/>
            <person name="Shiraishi A."/>
            <person name="Nakayama K."/>
            <person name="Satake H."/>
        </authorList>
    </citation>
    <scope>NUCLEOTIDE SEQUENCE</scope>
</reference>
<evidence type="ECO:0000313" key="2">
    <source>
        <dbReference type="EMBL" id="GJS66481.1"/>
    </source>
</evidence>
<sequence>MYSDNKSAIALCCNNVQHSRSKHIDIKYHFIKEKVEKGVVELYFEKRLEIGKCNGRINLVKKQREPTFQVVLDDLALTPCYYEILITADVTEVYMYKFWDSIHKYKNSYRFRMDKKKKFNLNLEIFKDIFQICPRVRGQNFDALPTDEDIVSFFKELDGYLEDNCLDKLRLSRAQILWGMYYKKNVDYVELLWEGFTYQIDNRASFEEPTRKSKRVERPAKKSFDAPTSGVVIRETHVKSLSKKKEKMTVEKRKGIDLLSEVALTEEAQYEEVRKKSLWEFSHDSDQVGVLDVTEEESLIKCRMILGKGYMMTLTNDELASYYGAITANLNLLNDLEGGIVSSNGIVTTNEGFIQKEGTDAEMTNVQQWNENLKITLNQVIEDAHVTLSTVLQKTGVLVTSSSYSSDLASKFLNFLDIPYTDAEIVSPVDVMSIMRYQLTYEATASLTKFELKKILIEKMDESQSYLIVAEHRECYDGLIKSYDLDKSLFSTYDKIYSLKRSQKDKDKDEGPSAGSDRWLKKRKTSTDTELTTGLKTKDSNSGSSKGVKSQSKSFGKSVQSEEPDFKVANSVGIKRLLRVNTAKFSVGLYKVNDADYALWEVIVNGDSPPPRELFDGVEQTYPHTTAEEKLVRKNELKERGTLLMDHPNEHQLKFNTYKLCKTSVGSYEEKVWRHIGERGCLIGLWGVAFVHPLSIVAYLPATTKPPTMNGKKVKKDGGGKKNEGREGDCGDKGEKERRSKEESLRKQTGDIPTLQSARQREESKKCH</sequence>
<dbReference type="CDD" id="cd09272">
    <property type="entry name" value="RNase_HI_RT_Ty1"/>
    <property type="match status" value="1"/>
</dbReference>
<dbReference type="EMBL" id="BQNB010009651">
    <property type="protein sequence ID" value="GJS66481.1"/>
    <property type="molecule type" value="Genomic_DNA"/>
</dbReference>